<dbReference type="EMBL" id="JAKKOR010000009">
    <property type="protein sequence ID" value="MCF8589360.1"/>
    <property type="molecule type" value="Genomic_DNA"/>
</dbReference>
<feature type="domain" description="RNB" evidence="1">
    <location>
        <begin position="44"/>
        <end position="366"/>
    </location>
</feature>
<accession>A0ABS9IV24</accession>
<proteinExistence type="predicted"/>
<evidence type="ECO:0000259" key="1">
    <source>
        <dbReference type="SMART" id="SM00955"/>
    </source>
</evidence>
<dbReference type="PANTHER" id="PTHR23355:SF37">
    <property type="entry name" value="EXORIBONUCLEASE 2"/>
    <property type="match status" value="1"/>
</dbReference>
<dbReference type="Pfam" id="PF00773">
    <property type="entry name" value="RNB"/>
    <property type="match status" value="1"/>
</dbReference>
<dbReference type="RefSeq" id="WP_236998580.1">
    <property type="nucleotide sequence ID" value="NZ_JAKKOR010000009.1"/>
</dbReference>
<dbReference type="InterPro" id="IPR040596">
    <property type="entry name" value="RNase_II_C_S1"/>
</dbReference>
<dbReference type="SUPFAM" id="SSF50249">
    <property type="entry name" value="Nucleic acid-binding proteins"/>
    <property type="match status" value="1"/>
</dbReference>
<dbReference type="InterPro" id="IPR050180">
    <property type="entry name" value="RNR_Ribonuclease"/>
</dbReference>
<dbReference type="InterPro" id="IPR012340">
    <property type="entry name" value="NA-bd_OB-fold"/>
</dbReference>
<sequence length="479" mass="50817">MQRRVFAPTLDFDRIRRELDLTADFPPEATAEAQSAADRFGDGRVDRTAIEFVTIDPPGSKDLDQALHVVADGDGFLVHYAIADVAALVQPGGAIDTESHERGQTMYFPDGSVPLHPRPLSEGIGSLLPDQVRPAVLWTVRVDGSGDVIAVDVERATIRSRERFDYTDVMTAYDAGTLHPSIAALPAFGRTRRDWSLQRGAVQLDLPDQEIVPHEGGRAWTLQMAPRTPADDWNAQVSLLVGMCAGDIQRKAGIGLLRTVPPASDQAITELRAAAQHLGVTWADGASPGEFLAALPADAPTTLALMTVGSRLMRGSGYLSLEPGTDYRDADVVHAGVGGVYAHATAPLRRLGDRYVTEVCLAVTSGRDVPDWVATALGSLRKTMASSDQRASTAERRSVDLTEAVVLADQIGARFDAVVMRDPNGERPAEVFVSAPAIVGPCADAPAAGAACTVEVTVADTESAAIGFRAVASAAQSLR</sequence>
<reference evidence="2 3" key="1">
    <citation type="submission" date="2022-01" db="EMBL/GenBank/DDBJ databases">
        <authorList>
            <person name="Huang Y."/>
        </authorList>
    </citation>
    <scope>NUCLEOTIDE SEQUENCE [LARGE SCALE GENOMIC DNA]</scope>
    <source>
        <strain evidence="2 3">HY366</strain>
    </source>
</reference>
<dbReference type="InterPro" id="IPR001900">
    <property type="entry name" value="RNase_II/R"/>
</dbReference>
<dbReference type="SMART" id="SM00955">
    <property type="entry name" value="RNB"/>
    <property type="match status" value="1"/>
</dbReference>
<organism evidence="2 3">
    <name type="scientific">Gordonia liuliyuniae</name>
    <dbReference type="NCBI Taxonomy" id="2911517"/>
    <lineage>
        <taxon>Bacteria</taxon>
        <taxon>Bacillati</taxon>
        <taxon>Actinomycetota</taxon>
        <taxon>Actinomycetes</taxon>
        <taxon>Mycobacteriales</taxon>
        <taxon>Gordoniaceae</taxon>
        <taxon>Gordonia</taxon>
    </lineage>
</organism>
<gene>
    <name evidence="2" type="ORF">L5G33_12900</name>
</gene>
<comment type="caution">
    <text evidence="2">The sequence shown here is derived from an EMBL/GenBank/DDBJ whole genome shotgun (WGS) entry which is preliminary data.</text>
</comment>
<dbReference type="Proteomes" id="UP001200110">
    <property type="component" value="Unassembled WGS sequence"/>
</dbReference>
<evidence type="ECO:0000313" key="2">
    <source>
        <dbReference type="EMBL" id="MCF8589360.1"/>
    </source>
</evidence>
<dbReference type="PANTHER" id="PTHR23355">
    <property type="entry name" value="RIBONUCLEASE"/>
    <property type="match status" value="1"/>
</dbReference>
<protein>
    <submittedName>
        <fullName evidence="2">RNB domain-containing ribonuclease</fullName>
    </submittedName>
</protein>
<name>A0ABS9IV24_9ACTN</name>
<keyword evidence="3" id="KW-1185">Reference proteome</keyword>
<dbReference type="Pfam" id="PF18614">
    <property type="entry name" value="RNase_II_C_S1"/>
    <property type="match status" value="1"/>
</dbReference>
<evidence type="ECO:0000313" key="3">
    <source>
        <dbReference type="Proteomes" id="UP001200110"/>
    </source>
</evidence>